<organism evidence="1 2">
    <name type="scientific">Actinidia rufa</name>
    <dbReference type="NCBI Taxonomy" id="165716"/>
    <lineage>
        <taxon>Eukaryota</taxon>
        <taxon>Viridiplantae</taxon>
        <taxon>Streptophyta</taxon>
        <taxon>Embryophyta</taxon>
        <taxon>Tracheophyta</taxon>
        <taxon>Spermatophyta</taxon>
        <taxon>Magnoliopsida</taxon>
        <taxon>eudicotyledons</taxon>
        <taxon>Gunneridae</taxon>
        <taxon>Pentapetalae</taxon>
        <taxon>asterids</taxon>
        <taxon>Ericales</taxon>
        <taxon>Actinidiaceae</taxon>
        <taxon>Actinidia</taxon>
    </lineage>
</organism>
<name>A0A7J0GW63_9ERIC</name>
<dbReference type="Proteomes" id="UP000585474">
    <property type="component" value="Unassembled WGS sequence"/>
</dbReference>
<protein>
    <submittedName>
        <fullName evidence="1">Uncharacterized protein</fullName>
    </submittedName>
</protein>
<reference evidence="1 2" key="1">
    <citation type="submission" date="2019-07" db="EMBL/GenBank/DDBJ databases">
        <title>De Novo Assembly of kiwifruit Actinidia rufa.</title>
        <authorList>
            <person name="Sugita-Konishi S."/>
            <person name="Sato K."/>
            <person name="Mori E."/>
            <person name="Abe Y."/>
            <person name="Kisaki G."/>
            <person name="Hamano K."/>
            <person name="Suezawa K."/>
            <person name="Otani M."/>
            <person name="Fukuda T."/>
            <person name="Manabe T."/>
            <person name="Gomi K."/>
            <person name="Tabuchi M."/>
            <person name="Akimitsu K."/>
            <person name="Kataoka I."/>
        </authorList>
    </citation>
    <scope>NUCLEOTIDE SEQUENCE [LARGE SCALE GENOMIC DNA]</scope>
    <source>
        <strain evidence="2">cv. Fuchu</strain>
    </source>
</reference>
<accession>A0A7J0GW63</accession>
<sequence>MTIKVMGEAKYLRREVGGVLLPNLVAHEVGDEKPAQVIHRVSLPFIDSELGRQFEFGGDSGSHHPFSEWRLNLLNQGIHDYRSACSGVDGIDTGIQVPNLSSVLLDDRDSVQEKELFSLQGWGLGVRRRLARLVLWWLWDSLPPDRLEWRGHWTS</sequence>
<evidence type="ECO:0000313" key="1">
    <source>
        <dbReference type="EMBL" id="GFZ15008.1"/>
    </source>
</evidence>
<keyword evidence="2" id="KW-1185">Reference proteome</keyword>
<comment type="caution">
    <text evidence="1">The sequence shown here is derived from an EMBL/GenBank/DDBJ whole genome shotgun (WGS) entry which is preliminary data.</text>
</comment>
<proteinExistence type="predicted"/>
<dbReference type="AlphaFoldDB" id="A0A7J0GW63"/>
<evidence type="ECO:0000313" key="2">
    <source>
        <dbReference type="Proteomes" id="UP000585474"/>
    </source>
</evidence>
<dbReference type="EMBL" id="BJWL01000024">
    <property type="protein sequence ID" value="GFZ15008.1"/>
    <property type="molecule type" value="Genomic_DNA"/>
</dbReference>
<gene>
    <name evidence="1" type="ORF">Acr_24g0011980</name>
</gene>